<evidence type="ECO:0000313" key="5">
    <source>
        <dbReference type="EMBL" id="GGO40745.1"/>
    </source>
</evidence>
<proteinExistence type="predicted"/>
<dbReference type="PROSITE" id="PS50893">
    <property type="entry name" value="ABC_TRANSPORTER_2"/>
    <property type="match status" value="2"/>
</dbReference>
<dbReference type="PANTHER" id="PTHR19211:SF14">
    <property type="entry name" value="ATP-BINDING CASSETTE SUB-FAMILY F MEMBER 1"/>
    <property type="match status" value="1"/>
</dbReference>
<dbReference type="SMART" id="SM00382">
    <property type="entry name" value="AAA"/>
    <property type="match status" value="2"/>
</dbReference>
<gene>
    <name evidence="5" type="ORF">GCM10010977_03540</name>
</gene>
<dbReference type="InterPro" id="IPR050611">
    <property type="entry name" value="ABCF"/>
</dbReference>
<feature type="domain" description="ABC transporter" evidence="4">
    <location>
        <begin position="351"/>
        <end position="555"/>
    </location>
</feature>
<dbReference type="InterPro" id="IPR027417">
    <property type="entry name" value="P-loop_NTPase"/>
</dbReference>
<dbReference type="Pfam" id="PF00005">
    <property type="entry name" value="ABC_tran"/>
    <property type="match status" value="2"/>
</dbReference>
<comment type="caution">
    <text evidence="5">The sequence shown here is derived from an EMBL/GenBank/DDBJ whole genome shotgun (WGS) entry which is preliminary data.</text>
</comment>
<organism evidence="5 6">
    <name type="scientific">Citricoccus zhacaiensis</name>
    <dbReference type="NCBI Taxonomy" id="489142"/>
    <lineage>
        <taxon>Bacteria</taxon>
        <taxon>Bacillati</taxon>
        <taxon>Actinomycetota</taxon>
        <taxon>Actinomycetes</taxon>
        <taxon>Micrococcales</taxon>
        <taxon>Micrococcaceae</taxon>
        <taxon>Citricoccus</taxon>
    </lineage>
</organism>
<dbReference type="EMBL" id="BMLQ01000001">
    <property type="protein sequence ID" value="GGO40745.1"/>
    <property type="molecule type" value="Genomic_DNA"/>
</dbReference>
<evidence type="ECO:0000256" key="2">
    <source>
        <dbReference type="ARBA" id="ARBA00022741"/>
    </source>
</evidence>
<keyword evidence="2" id="KW-0547">Nucleotide-binding</keyword>
<evidence type="ECO:0000256" key="1">
    <source>
        <dbReference type="ARBA" id="ARBA00022737"/>
    </source>
</evidence>
<evidence type="ECO:0000313" key="6">
    <source>
        <dbReference type="Proteomes" id="UP000642509"/>
    </source>
</evidence>
<sequence>MNPRFPEHPSSPADLRMETTLPAGSAAHLRADGLCVVRGGRRILRDARVTISVRSRLAIVGENGRGKSTLLRVLAGTLRPDAGSVTRVGTLGVAEQTLDAGPGQTVGTLVGEAIGASQRALTALDAAADALARGSTGADDDYAAALETATVLDAWDAERRVDMALAALDAVTDRSRLLAELSVGQRYRVRLACVLGARYDTLLLDEPTNHLDAGSLDFLTASLREHPGGLALVSHDRTLLRDVAEEFLDLDPSVDGRPTLYAGGYDGWQSGRNAARERWVQAHETQRAEHHRLAEAADAARDLLESAWRPDKGHGKHQRQSRAPGVVQAVKRRQADLEAHRISVPEPPAQLTFPDLAVRAGQPLMHCSGVTVAGRLRRPVDLRLTGGERLLVTGPNGAGKSTLLEVLAGGIAPDAGEVRHSPEARIALVGQEPPVWPTRMLAHELYRDHVHRLLAADTRSEEDLVPLGATGLLDTEALRTPVGALSAGQRSRLHLALRLAERPDLLLLDEPSNHLSAPVVDALTEALLVTRAAVVVATHDRQLLRDLAAWSRLELEGPDGG</sequence>
<dbReference type="InterPro" id="IPR003593">
    <property type="entry name" value="AAA+_ATPase"/>
</dbReference>
<evidence type="ECO:0000259" key="4">
    <source>
        <dbReference type="PROSITE" id="PS50893"/>
    </source>
</evidence>
<name>A0ABQ2LNZ7_9MICC</name>
<keyword evidence="6" id="KW-1185">Reference proteome</keyword>
<feature type="domain" description="ABC transporter" evidence="4">
    <location>
        <begin position="29"/>
        <end position="277"/>
    </location>
</feature>
<protein>
    <submittedName>
        <fullName evidence="5">ABC transporter ATPase</fullName>
    </submittedName>
</protein>
<reference evidence="6" key="1">
    <citation type="journal article" date="2019" name="Int. J. Syst. Evol. Microbiol.">
        <title>The Global Catalogue of Microorganisms (GCM) 10K type strain sequencing project: providing services to taxonomists for standard genome sequencing and annotation.</title>
        <authorList>
            <consortium name="The Broad Institute Genomics Platform"/>
            <consortium name="The Broad Institute Genome Sequencing Center for Infectious Disease"/>
            <person name="Wu L."/>
            <person name="Ma J."/>
        </authorList>
    </citation>
    <scope>NUCLEOTIDE SEQUENCE [LARGE SCALE GENOMIC DNA]</scope>
    <source>
        <strain evidence="6">CGMCC 1.7064</strain>
    </source>
</reference>
<dbReference type="Proteomes" id="UP000642509">
    <property type="component" value="Unassembled WGS sequence"/>
</dbReference>
<dbReference type="PANTHER" id="PTHR19211">
    <property type="entry name" value="ATP-BINDING TRANSPORT PROTEIN-RELATED"/>
    <property type="match status" value="1"/>
</dbReference>
<dbReference type="Gene3D" id="3.40.50.300">
    <property type="entry name" value="P-loop containing nucleotide triphosphate hydrolases"/>
    <property type="match status" value="2"/>
</dbReference>
<keyword evidence="1" id="KW-0677">Repeat</keyword>
<evidence type="ECO:0000256" key="3">
    <source>
        <dbReference type="ARBA" id="ARBA00022840"/>
    </source>
</evidence>
<keyword evidence="3" id="KW-0067">ATP-binding</keyword>
<dbReference type="SUPFAM" id="SSF52540">
    <property type="entry name" value="P-loop containing nucleoside triphosphate hydrolases"/>
    <property type="match status" value="2"/>
</dbReference>
<dbReference type="InterPro" id="IPR003439">
    <property type="entry name" value="ABC_transporter-like_ATP-bd"/>
</dbReference>
<accession>A0ABQ2LNZ7</accession>